<dbReference type="OrthoDB" id="1750504at2759"/>
<dbReference type="Proteomes" id="UP000188268">
    <property type="component" value="Unassembled WGS sequence"/>
</dbReference>
<reference evidence="1 2" key="1">
    <citation type="submission" date="2013-09" db="EMBL/GenBank/DDBJ databases">
        <title>Corchorus capsularis genome sequencing.</title>
        <authorList>
            <person name="Alam M."/>
            <person name="Haque M.S."/>
            <person name="Islam M.S."/>
            <person name="Emdad E.M."/>
            <person name="Islam M.M."/>
            <person name="Ahmed B."/>
            <person name="Halim A."/>
            <person name="Hossen Q.M.M."/>
            <person name="Hossain M.Z."/>
            <person name="Ahmed R."/>
            <person name="Khan M.M."/>
            <person name="Islam R."/>
            <person name="Rashid M.M."/>
            <person name="Khan S.A."/>
            <person name="Rahman M.S."/>
            <person name="Alam M."/>
        </authorList>
    </citation>
    <scope>NUCLEOTIDE SEQUENCE [LARGE SCALE GENOMIC DNA]</scope>
    <source>
        <strain evidence="2">cv. CVL-1</strain>
        <tissue evidence="1">Whole seedling</tissue>
    </source>
</reference>
<dbReference type="AlphaFoldDB" id="A0A1R3HZZ2"/>
<accession>A0A1R3HZZ2</accession>
<gene>
    <name evidence="1" type="ORF">CCACVL1_16027</name>
</gene>
<comment type="caution">
    <text evidence="1">The sequence shown here is derived from an EMBL/GenBank/DDBJ whole genome shotgun (WGS) entry which is preliminary data.</text>
</comment>
<organism evidence="1 2">
    <name type="scientific">Corchorus capsularis</name>
    <name type="common">Jute</name>
    <dbReference type="NCBI Taxonomy" id="210143"/>
    <lineage>
        <taxon>Eukaryota</taxon>
        <taxon>Viridiplantae</taxon>
        <taxon>Streptophyta</taxon>
        <taxon>Embryophyta</taxon>
        <taxon>Tracheophyta</taxon>
        <taxon>Spermatophyta</taxon>
        <taxon>Magnoliopsida</taxon>
        <taxon>eudicotyledons</taxon>
        <taxon>Gunneridae</taxon>
        <taxon>Pentapetalae</taxon>
        <taxon>rosids</taxon>
        <taxon>malvids</taxon>
        <taxon>Malvales</taxon>
        <taxon>Malvaceae</taxon>
        <taxon>Grewioideae</taxon>
        <taxon>Apeibeae</taxon>
        <taxon>Corchorus</taxon>
    </lineage>
</organism>
<protein>
    <submittedName>
        <fullName evidence="1">Chitin synthase 1</fullName>
    </submittedName>
</protein>
<proteinExistence type="predicted"/>
<dbReference type="Gramene" id="OMO75821">
    <property type="protein sequence ID" value="OMO75821"/>
    <property type="gene ID" value="CCACVL1_16027"/>
</dbReference>
<sequence length="172" mass="18912">MACSTVGFKDSSQKNQLKAEKNQLKAEEVVSLPAKMKLMIMSLRNWGELSWLLINLESKSSSSNLLSLGSLGQDKNQPGESLDSDIVNDEMPERFGIELVTGCFPLNLPELAIRVEDSLAQKVLEKQTEAVAFGVVVEVGLENMLHVQRVGADYAMDFAWTKKHGCVGRTLA</sequence>
<dbReference type="EMBL" id="AWWV01010946">
    <property type="protein sequence ID" value="OMO75821.1"/>
    <property type="molecule type" value="Genomic_DNA"/>
</dbReference>
<name>A0A1R3HZZ2_COCAP</name>
<keyword evidence="2" id="KW-1185">Reference proteome</keyword>
<evidence type="ECO:0000313" key="1">
    <source>
        <dbReference type="EMBL" id="OMO75821.1"/>
    </source>
</evidence>
<evidence type="ECO:0000313" key="2">
    <source>
        <dbReference type="Proteomes" id="UP000188268"/>
    </source>
</evidence>